<evidence type="ECO:0000256" key="4">
    <source>
        <dbReference type="SAM" id="MobiDB-lite"/>
    </source>
</evidence>
<dbReference type="PANTHER" id="PTHR14911:SF13">
    <property type="entry name" value="TRNA (GUANINE(6)-N2)-METHYLTRANSFERASE THUMP3"/>
    <property type="match status" value="1"/>
</dbReference>
<name>A0A8T2ICK4_9PIPI</name>
<reference evidence="6" key="1">
    <citation type="thesis" date="2020" institute="ProQuest LLC" country="789 East Eisenhower Parkway, Ann Arbor, MI, USA">
        <title>Comparative Genomics and Chromosome Evolution.</title>
        <authorList>
            <person name="Mudd A.B."/>
        </authorList>
    </citation>
    <scope>NUCLEOTIDE SEQUENCE</scope>
    <source>
        <strain evidence="6">Female2</strain>
        <tissue evidence="6">Blood</tissue>
    </source>
</reference>
<evidence type="ECO:0000313" key="6">
    <source>
        <dbReference type="EMBL" id="KAG8430299.1"/>
    </source>
</evidence>
<evidence type="ECO:0000256" key="3">
    <source>
        <dbReference type="PROSITE-ProRule" id="PRU00529"/>
    </source>
</evidence>
<dbReference type="Gene3D" id="3.30.2130.30">
    <property type="match status" value="2"/>
</dbReference>
<gene>
    <name evidence="6" type="ORF">GDO86_018031</name>
</gene>
<dbReference type="Proteomes" id="UP000812440">
    <property type="component" value="Unassembled WGS sequence"/>
</dbReference>
<feature type="region of interest" description="Disordered" evidence="4">
    <location>
        <begin position="149"/>
        <end position="257"/>
    </location>
</feature>
<evidence type="ECO:0000256" key="2">
    <source>
        <dbReference type="ARBA" id="ARBA00022694"/>
    </source>
</evidence>
<proteinExistence type="predicted"/>
<feature type="non-terminal residue" evidence="6">
    <location>
        <position position="308"/>
    </location>
</feature>
<comment type="caution">
    <text evidence="6">The sequence shown here is derived from an EMBL/GenBank/DDBJ whole genome shotgun (WGS) entry which is preliminary data.</text>
</comment>
<dbReference type="OrthoDB" id="47730at2759"/>
<feature type="compositionally biased region" description="Polar residues" evidence="4">
    <location>
        <begin position="223"/>
        <end position="239"/>
    </location>
</feature>
<accession>A0A8T2ICK4</accession>
<protein>
    <recommendedName>
        <fullName evidence="5">THUMP domain-containing protein</fullName>
    </recommendedName>
</protein>
<dbReference type="AlphaFoldDB" id="A0A8T2ICK4"/>
<evidence type="ECO:0000256" key="1">
    <source>
        <dbReference type="ARBA" id="ARBA00004496"/>
    </source>
</evidence>
<organism evidence="6 7">
    <name type="scientific">Hymenochirus boettgeri</name>
    <name type="common">Congo dwarf clawed frog</name>
    <dbReference type="NCBI Taxonomy" id="247094"/>
    <lineage>
        <taxon>Eukaryota</taxon>
        <taxon>Metazoa</taxon>
        <taxon>Chordata</taxon>
        <taxon>Craniata</taxon>
        <taxon>Vertebrata</taxon>
        <taxon>Euteleostomi</taxon>
        <taxon>Amphibia</taxon>
        <taxon>Batrachia</taxon>
        <taxon>Anura</taxon>
        <taxon>Pipoidea</taxon>
        <taxon>Pipidae</taxon>
        <taxon>Pipinae</taxon>
        <taxon>Hymenochirus</taxon>
    </lineage>
</organism>
<dbReference type="PANTHER" id="PTHR14911">
    <property type="entry name" value="THUMP DOMAIN-CONTAINING"/>
    <property type="match status" value="1"/>
</dbReference>
<dbReference type="InterPro" id="IPR004114">
    <property type="entry name" value="THUMP_dom"/>
</dbReference>
<keyword evidence="7" id="KW-1185">Reference proteome</keyword>
<feature type="domain" description="THUMP" evidence="5">
    <location>
        <begin position="214"/>
        <end position="308"/>
    </location>
</feature>
<comment type="subcellular location">
    <subcellularLocation>
        <location evidence="1">Cytoplasm</location>
    </subcellularLocation>
</comment>
<dbReference type="SUPFAM" id="SSF143437">
    <property type="entry name" value="THUMP domain-like"/>
    <property type="match status" value="1"/>
</dbReference>
<sequence length="308" mass="33611">GLLTLRVPTMSDVGAIAQTLTEVLLAANNSLDRGNRNSDDAPVIIGATVPTGFENTAAAEVKEKLGCQCKISKDRGKIYFEIKKESLAQVHHLRSVDNLFVIVQEFSDFPFKEPKEAALKDFQDLAAKLTWERALSAWELNNSLKKRKRRRKPGACVKEKKQPEALPEAETPAEDCDEGSKPLGLSDKEETETNMNQDPPVVSADADGEASSEDCAGKVPKSANGSILPNEAMGTQDSGNDAGREAEDKEDEAVSDTSSIMKFRVTCNRVGDKHSFTSNEAAREFGGAVQELFQWKADMTNFDVEVSQ</sequence>
<dbReference type="Pfam" id="PF02926">
    <property type="entry name" value="THUMP"/>
    <property type="match status" value="1"/>
</dbReference>
<evidence type="ECO:0000313" key="7">
    <source>
        <dbReference type="Proteomes" id="UP000812440"/>
    </source>
</evidence>
<dbReference type="CDD" id="cd11715">
    <property type="entry name" value="THUMP_AdoMetMT"/>
    <property type="match status" value="1"/>
</dbReference>
<dbReference type="GO" id="GO:0003723">
    <property type="term" value="F:RNA binding"/>
    <property type="evidence" value="ECO:0007669"/>
    <property type="project" value="UniProtKB-UniRule"/>
</dbReference>
<keyword evidence="3" id="KW-0694">RNA-binding</keyword>
<dbReference type="GO" id="GO:0005737">
    <property type="term" value="C:cytoplasm"/>
    <property type="evidence" value="ECO:0007669"/>
    <property type="project" value="UniProtKB-SubCell"/>
</dbReference>
<keyword evidence="2" id="KW-0819">tRNA processing</keyword>
<evidence type="ECO:0000259" key="5">
    <source>
        <dbReference type="PROSITE" id="PS51165"/>
    </source>
</evidence>
<dbReference type="GO" id="GO:0030488">
    <property type="term" value="P:tRNA methylation"/>
    <property type="evidence" value="ECO:0007669"/>
    <property type="project" value="TreeGrafter"/>
</dbReference>
<dbReference type="GO" id="GO:0016423">
    <property type="term" value="F:tRNA (guanine) methyltransferase activity"/>
    <property type="evidence" value="ECO:0007669"/>
    <property type="project" value="TreeGrafter"/>
</dbReference>
<dbReference type="EMBL" id="JAACNH010001162">
    <property type="protein sequence ID" value="KAG8430299.1"/>
    <property type="molecule type" value="Genomic_DNA"/>
</dbReference>
<dbReference type="PROSITE" id="PS51165">
    <property type="entry name" value="THUMP"/>
    <property type="match status" value="1"/>
</dbReference>